<keyword evidence="4" id="KW-0808">Transferase</keyword>
<dbReference type="Pfam" id="PF00480">
    <property type="entry name" value="ROK"/>
    <property type="match status" value="1"/>
</dbReference>
<dbReference type="RefSeq" id="WP_185257892.1">
    <property type="nucleotide sequence ID" value="NZ_AP023368.1"/>
</dbReference>
<comment type="function">
    <text evidence="1">Transcriptional repressor of xylose-utilizing enzymes.</text>
</comment>
<evidence type="ECO:0000256" key="1">
    <source>
        <dbReference type="ARBA" id="ARBA00002486"/>
    </source>
</evidence>
<dbReference type="Pfam" id="PF13412">
    <property type="entry name" value="HTH_24"/>
    <property type="match status" value="1"/>
</dbReference>
<accession>A0A7I8DG66</accession>
<evidence type="ECO:0000256" key="2">
    <source>
        <dbReference type="ARBA" id="ARBA00006479"/>
    </source>
</evidence>
<keyword evidence="4" id="KW-0418">Kinase</keyword>
<keyword evidence="5" id="KW-1185">Reference proteome</keyword>
<evidence type="ECO:0000313" key="5">
    <source>
        <dbReference type="Proteomes" id="UP000515703"/>
    </source>
</evidence>
<evidence type="ECO:0000256" key="3">
    <source>
        <dbReference type="ARBA" id="ARBA00022629"/>
    </source>
</evidence>
<dbReference type="SUPFAM" id="SSF53067">
    <property type="entry name" value="Actin-like ATPase domain"/>
    <property type="match status" value="2"/>
</dbReference>
<dbReference type="InterPro" id="IPR049874">
    <property type="entry name" value="ROK_cs"/>
</dbReference>
<dbReference type="GO" id="GO:0016301">
    <property type="term" value="F:kinase activity"/>
    <property type="evidence" value="ECO:0007669"/>
    <property type="project" value="UniProtKB-KW"/>
</dbReference>
<dbReference type="AlphaFoldDB" id="A0A7I8DG66"/>
<comment type="similarity">
    <text evidence="2">Belongs to the ROK (NagC/XylR) family.</text>
</comment>
<dbReference type="InterPro" id="IPR036390">
    <property type="entry name" value="WH_DNA-bd_sf"/>
</dbReference>
<dbReference type="PANTHER" id="PTHR18964:SF149">
    <property type="entry name" value="BIFUNCTIONAL UDP-N-ACETYLGLUCOSAMINE 2-EPIMERASE_N-ACETYLMANNOSAMINE KINASE"/>
    <property type="match status" value="1"/>
</dbReference>
<proteinExistence type="inferred from homology"/>
<keyword evidence="3" id="KW-0859">Xylose metabolism</keyword>
<dbReference type="InterPro" id="IPR036388">
    <property type="entry name" value="WH-like_DNA-bd_sf"/>
</dbReference>
<dbReference type="GO" id="GO:0042732">
    <property type="term" value="P:D-xylose metabolic process"/>
    <property type="evidence" value="ECO:0007669"/>
    <property type="project" value="UniProtKB-KW"/>
</dbReference>
<dbReference type="PANTHER" id="PTHR18964">
    <property type="entry name" value="ROK (REPRESSOR, ORF, KINASE) FAMILY"/>
    <property type="match status" value="1"/>
</dbReference>
<organism evidence="4 5">
    <name type="scientific">Anaerocolumna chitinilytica</name>
    <dbReference type="NCBI Taxonomy" id="1727145"/>
    <lineage>
        <taxon>Bacteria</taxon>
        <taxon>Bacillati</taxon>
        <taxon>Bacillota</taxon>
        <taxon>Clostridia</taxon>
        <taxon>Lachnospirales</taxon>
        <taxon>Lachnospiraceae</taxon>
        <taxon>Anaerocolumna</taxon>
    </lineage>
</organism>
<gene>
    <name evidence="4" type="ORF">bsdcttw_05100</name>
</gene>
<keyword evidence="3" id="KW-0119">Carbohydrate metabolism</keyword>
<dbReference type="KEGG" id="acht:bsdcttw_05100"/>
<reference evidence="4 5" key="2">
    <citation type="submission" date="2020-08" db="EMBL/GenBank/DDBJ databases">
        <authorList>
            <person name="Ueki A."/>
            <person name="Tonouchi A."/>
        </authorList>
    </citation>
    <scope>NUCLEOTIDE SEQUENCE [LARGE SCALE GENOMIC DNA]</scope>
    <source>
        <strain evidence="4 5">CTTW</strain>
    </source>
</reference>
<dbReference type="InterPro" id="IPR043129">
    <property type="entry name" value="ATPase_NBD"/>
</dbReference>
<evidence type="ECO:0000313" key="4">
    <source>
        <dbReference type="EMBL" id="BCJ97469.1"/>
    </source>
</evidence>
<dbReference type="Gene3D" id="1.10.10.10">
    <property type="entry name" value="Winged helix-like DNA-binding domain superfamily/Winged helix DNA-binding domain"/>
    <property type="match status" value="1"/>
</dbReference>
<dbReference type="EMBL" id="AP023368">
    <property type="protein sequence ID" value="BCJ97469.1"/>
    <property type="molecule type" value="Genomic_DNA"/>
</dbReference>
<name>A0A7I8DG66_9FIRM</name>
<protein>
    <submittedName>
        <fullName evidence="4">Sugar kinase</fullName>
    </submittedName>
</protein>
<sequence length="398" mass="43556">MKINQQYIKNNNMKQLYYLLKNNACLSRASLAKMTGLSKTTVSSLIDELIQKEFAADNGTASSSLVGRKPNHLSLTGEKHCIAAIYWGPELMTGTLIALDGSLLEKQYLSLTSVSGYAKNLNSLFFRLSEKAEGFCRIIGLCIVMPAMLDRENKRILSTVLPLENELDVIENIRNEIKEVPIAFLNDTACLAYAENPSARQKEDTFAFVNLDQGIGSAFFVDGKLLGGAGGSKTQFGHYSIDAQGITCACGNRGCLEVMIGERALPRLLREGGGSEPLDLKEPLSYADIQIAAMNGDKAAHYAIGYIADNLAAALSNLISLFSPKRIILGGSGRSLGALFLQELTSTIKNHGFQKMTEVVDIQYSVLGEDACFIGAMEYYFENYFRFTEDMSECIFIG</sequence>
<reference evidence="4 5" key="1">
    <citation type="submission" date="2020-08" db="EMBL/GenBank/DDBJ databases">
        <title>Draft genome sequencing of an Anaerocolumna strain isolated from anoxic soil subjected to BSD treatment.</title>
        <authorList>
            <person name="Uek A."/>
            <person name="Tonouchi A."/>
        </authorList>
    </citation>
    <scope>NUCLEOTIDE SEQUENCE [LARGE SCALE GENOMIC DNA]</scope>
    <source>
        <strain evidence="4 5">CTTW</strain>
    </source>
</reference>
<dbReference type="Gene3D" id="3.30.420.40">
    <property type="match status" value="2"/>
</dbReference>
<dbReference type="InterPro" id="IPR000600">
    <property type="entry name" value="ROK"/>
</dbReference>
<dbReference type="SUPFAM" id="SSF46785">
    <property type="entry name" value="Winged helix' DNA-binding domain"/>
    <property type="match status" value="1"/>
</dbReference>
<dbReference type="PROSITE" id="PS01125">
    <property type="entry name" value="ROK"/>
    <property type="match status" value="1"/>
</dbReference>
<dbReference type="Proteomes" id="UP000515703">
    <property type="component" value="Chromosome"/>
</dbReference>